<protein>
    <recommendedName>
        <fullName evidence="2">Transcription factor CBF/NF-Y/archaeal histone domain-containing protein</fullName>
    </recommendedName>
</protein>
<reference evidence="3 4" key="1">
    <citation type="journal article" date="2019" name="Nat. Ecol. Evol.">
        <title>Megaphylogeny resolves global patterns of mushroom evolution.</title>
        <authorList>
            <person name="Varga T."/>
            <person name="Krizsan K."/>
            <person name="Foldi C."/>
            <person name="Dima B."/>
            <person name="Sanchez-Garcia M."/>
            <person name="Sanchez-Ramirez S."/>
            <person name="Szollosi G.J."/>
            <person name="Szarkandi J.G."/>
            <person name="Papp V."/>
            <person name="Albert L."/>
            <person name="Andreopoulos W."/>
            <person name="Angelini C."/>
            <person name="Antonin V."/>
            <person name="Barry K.W."/>
            <person name="Bougher N.L."/>
            <person name="Buchanan P."/>
            <person name="Buyck B."/>
            <person name="Bense V."/>
            <person name="Catcheside P."/>
            <person name="Chovatia M."/>
            <person name="Cooper J."/>
            <person name="Damon W."/>
            <person name="Desjardin D."/>
            <person name="Finy P."/>
            <person name="Geml J."/>
            <person name="Haridas S."/>
            <person name="Hughes K."/>
            <person name="Justo A."/>
            <person name="Karasinski D."/>
            <person name="Kautmanova I."/>
            <person name="Kiss B."/>
            <person name="Kocsube S."/>
            <person name="Kotiranta H."/>
            <person name="LaButti K.M."/>
            <person name="Lechner B.E."/>
            <person name="Liimatainen K."/>
            <person name="Lipzen A."/>
            <person name="Lukacs Z."/>
            <person name="Mihaltcheva S."/>
            <person name="Morgado L.N."/>
            <person name="Niskanen T."/>
            <person name="Noordeloos M.E."/>
            <person name="Ohm R.A."/>
            <person name="Ortiz-Santana B."/>
            <person name="Ovrebo C."/>
            <person name="Racz N."/>
            <person name="Riley R."/>
            <person name="Savchenko A."/>
            <person name="Shiryaev A."/>
            <person name="Soop K."/>
            <person name="Spirin V."/>
            <person name="Szebenyi C."/>
            <person name="Tomsovsky M."/>
            <person name="Tulloss R.E."/>
            <person name="Uehling J."/>
            <person name="Grigoriev I.V."/>
            <person name="Vagvolgyi C."/>
            <person name="Papp T."/>
            <person name="Martin F.M."/>
            <person name="Miettinen O."/>
            <person name="Hibbett D.S."/>
            <person name="Nagy L.G."/>
        </authorList>
    </citation>
    <scope>NUCLEOTIDE SEQUENCE [LARGE SCALE GENOMIC DNA]</scope>
    <source>
        <strain evidence="3 4">CBS 309.79</strain>
    </source>
</reference>
<accession>A0A5C3QMX8</accession>
<dbReference type="SUPFAM" id="SSF47113">
    <property type="entry name" value="Histone-fold"/>
    <property type="match status" value="1"/>
</dbReference>
<feature type="compositionally biased region" description="Basic and acidic residues" evidence="1">
    <location>
        <begin position="233"/>
        <end position="256"/>
    </location>
</feature>
<feature type="domain" description="Transcription factor CBF/NF-Y/archaeal histone" evidence="2">
    <location>
        <begin position="100"/>
        <end position="162"/>
    </location>
</feature>
<name>A0A5C3QMX8_9AGAR</name>
<feature type="region of interest" description="Disordered" evidence="1">
    <location>
        <begin position="1"/>
        <end position="35"/>
    </location>
</feature>
<feature type="compositionally biased region" description="Polar residues" evidence="1">
    <location>
        <begin position="26"/>
        <end position="35"/>
    </location>
</feature>
<feature type="compositionally biased region" description="Low complexity" evidence="1">
    <location>
        <begin position="259"/>
        <end position="271"/>
    </location>
</feature>
<feature type="compositionally biased region" description="Polar residues" evidence="1">
    <location>
        <begin position="328"/>
        <end position="338"/>
    </location>
</feature>
<evidence type="ECO:0000256" key="1">
    <source>
        <dbReference type="SAM" id="MobiDB-lite"/>
    </source>
</evidence>
<dbReference type="Pfam" id="PF00808">
    <property type="entry name" value="CBFD_NFYB_HMF"/>
    <property type="match status" value="1"/>
</dbReference>
<feature type="compositionally biased region" description="Acidic residues" evidence="1">
    <location>
        <begin position="71"/>
        <end position="89"/>
    </location>
</feature>
<keyword evidence="4" id="KW-1185">Reference proteome</keyword>
<evidence type="ECO:0000259" key="2">
    <source>
        <dbReference type="Pfam" id="PF00808"/>
    </source>
</evidence>
<dbReference type="Proteomes" id="UP000305067">
    <property type="component" value="Unassembled WGS sequence"/>
</dbReference>
<feature type="region of interest" description="Disordered" evidence="1">
    <location>
        <begin position="188"/>
        <end position="370"/>
    </location>
</feature>
<dbReference type="STRING" id="1884261.A0A5C3QMX8"/>
<gene>
    <name evidence="3" type="ORF">BDV98DRAFT_567627</name>
</gene>
<dbReference type="AlphaFoldDB" id="A0A5C3QMX8"/>
<feature type="compositionally biased region" description="Low complexity" evidence="1">
    <location>
        <begin position="205"/>
        <end position="221"/>
    </location>
</feature>
<dbReference type="OrthoDB" id="636685at2759"/>
<sequence>MTISFASHLLPNTHPASQPPPLASFSPPSHTPQYMQASISGLYNPSSVPHNDHLITDDDAESEFAEEVDQLETESEHEEEAAPDSDPYEEISRSMGDSLLPADVVERIIDAEGVTGALAMSKEALFVLSVGTEEFMNRITNVAELYTITEDRTTVTYKDIASVTEQYQEFFFLRDTIPPPLTVQEALRRREQKQKEDEENDPALATASAVPFSPSSAPTTVQPKASRTTVKGGTKEKGSTKEKSGTKEKSSTKEKANGSSSSKRTPSIKSRSSSKKDKETNGIKGLRAGEVGAEAPWTRWVHEDGPDDTMIDPALSAMDNGMDVDSGGQFSWNVTSTAGEGGSNGSGTFQNTFASQSSSNPGRTIYSQKR</sequence>
<dbReference type="EMBL" id="ML178824">
    <property type="protein sequence ID" value="TFL01851.1"/>
    <property type="molecule type" value="Genomic_DNA"/>
</dbReference>
<dbReference type="InterPro" id="IPR009072">
    <property type="entry name" value="Histone-fold"/>
</dbReference>
<organism evidence="3 4">
    <name type="scientific">Pterulicium gracile</name>
    <dbReference type="NCBI Taxonomy" id="1884261"/>
    <lineage>
        <taxon>Eukaryota</taxon>
        <taxon>Fungi</taxon>
        <taxon>Dikarya</taxon>
        <taxon>Basidiomycota</taxon>
        <taxon>Agaricomycotina</taxon>
        <taxon>Agaricomycetes</taxon>
        <taxon>Agaricomycetidae</taxon>
        <taxon>Agaricales</taxon>
        <taxon>Pleurotineae</taxon>
        <taxon>Pterulaceae</taxon>
        <taxon>Pterulicium</taxon>
    </lineage>
</organism>
<feature type="region of interest" description="Disordered" evidence="1">
    <location>
        <begin position="71"/>
        <end position="93"/>
    </location>
</feature>
<dbReference type="GO" id="GO:0046982">
    <property type="term" value="F:protein heterodimerization activity"/>
    <property type="evidence" value="ECO:0007669"/>
    <property type="project" value="InterPro"/>
</dbReference>
<evidence type="ECO:0000313" key="4">
    <source>
        <dbReference type="Proteomes" id="UP000305067"/>
    </source>
</evidence>
<proteinExistence type="predicted"/>
<feature type="compositionally biased region" description="Polar residues" evidence="1">
    <location>
        <begin position="346"/>
        <end position="370"/>
    </location>
</feature>
<dbReference type="InterPro" id="IPR003958">
    <property type="entry name" value="CBFA_NFYB_domain"/>
</dbReference>
<dbReference type="Gene3D" id="1.10.20.10">
    <property type="entry name" value="Histone, subunit A"/>
    <property type="match status" value="1"/>
</dbReference>
<evidence type="ECO:0000313" key="3">
    <source>
        <dbReference type="EMBL" id="TFL01851.1"/>
    </source>
</evidence>